<dbReference type="Gene3D" id="2.160.10.10">
    <property type="entry name" value="Hexapeptide repeat proteins"/>
    <property type="match status" value="1"/>
</dbReference>
<accession>A0A0R2LH34</accession>
<dbReference type="STRING" id="993692.IV57_GL000061"/>
<dbReference type="InterPro" id="IPR018357">
    <property type="entry name" value="Hexapep_transf_CS"/>
</dbReference>
<protein>
    <submittedName>
        <fullName evidence="3">Galactoside O-acetyltransferase</fullName>
    </submittedName>
</protein>
<dbReference type="PANTHER" id="PTHR42811">
    <property type="entry name" value="SERINE ACETYLTRANSFERASE"/>
    <property type="match status" value="1"/>
</dbReference>
<keyword evidence="2" id="KW-0677">Repeat</keyword>
<comment type="caution">
    <text evidence="3">The sequence shown here is derived from an EMBL/GenBank/DDBJ whole genome shotgun (WGS) entry which is preliminary data.</text>
</comment>
<reference evidence="3 4" key="1">
    <citation type="journal article" date="2015" name="Genome Announc.">
        <title>Expanding the biotechnology potential of lactobacilli through comparative genomics of 213 strains and associated genera.</title>
        <authorList>
            <person name="Sun Z."/>
            <person name="Harris H.M."/>
            <person name="McCann A."/>
            <person name="Guo C."/>
            <person name="Argimon S."/>
            <person name="Zhang W."/>
            <person name="Yang X."/>
            <person name="Jeffery I.B."/>
            <person name="Cooney J.C."/>
            <person name="Kagawa T.F."/>
            <person name="Liu W."/>
            <person name="Song Y."/>
            <person name="Salvetti E."/>
            <person name="Wrobel A."/>
            <person name="Rasinkangas P."/>
            <person name="Parkhill J."/>
            <person name="Rea M.C."/>
            <person name="O'Sullivan O."/>
            <person name="Ritari J."/>
            <person name="Douillard F.P."/>
            <person name="Paul Ross R."/>
            <person name="Yang R."/>
            <person name="Briner A.E."/>
            <person name="Felis G.E."/>
            <person name="de Vos W.M."/>
            <person name="Barrangou R."/>
            <person name="Klaenhammer T.R."/>
            <person name="Caufield P.W."/>
            <person name="Cui Y."/>
            <person name="Zhang H."/>
            <person name="O'Toole P.W."/>
        </authorList>
    </citation>
    <scope>NUCLEOTIDE SEQUENCE [LARGE SCALE GENOMIC DNA]</scope>
    <source>
        <strain evidence="3 4">DSM 24716</strain>
    </source>
</reference>
<evidence type="ECO:0000313" key="4">
    <source>
        <dbReference type="Proteomes" id="UP000051006"/>
    </source>
</evidence>
<organism evidence="3 4">
    <name type="scientific">Companilactobacillus kimchiensis</name>
    <dbReference type="NCBI Taxonomy" id="993692"/>
    <lineage>
        <taxon>Bacteria</taxon>
        <taxon>Bacillati</taxon>
        <taxon>Bacillota</taxon>
        <taxon>Bacilli</taxon>
        <taxon>Lactobacillales</taxon>
        <taxon>Lactobacillaceae</taxon>
        <taxon>Companilactobacillus</taxon>
    </lineage>
</organism>
<gene>
    <name evidence="3" type="ORF">IV57_GL000061</name>
</gene>
<evidence type="ECO:0000256" key="1">
    <source>
        <dbReference type="ARBA" id="ARBA00022679"/>
    </source>
</evidence>
<dbReference type="Proteomes" id="UP000051006">
    <property type="component" value="Unassembled WGS sequence"/>
</dbReference>
<dbReference type="OrthoDB" id="9812571at2"/>
<dbReference type="PROSITE" id="PS00101">
    <property type="entry name" value="HEXAPEP_TRANSFERASES"/>
    <property type="match status" value="1"/>
</dbReference>
<dbReference type="PATRIC" id="fig|993692.3.peg.61"/>
<dbReference type="SUPFAM" id="SSF51161">
    <property type="entry name" value="Trimeric LpxA-like enzymes"/>
    <property type="match status" value="1"/>
</dbReference>
<dbReference type="AlphaFoldDB" id="A0A0R2LH34"/>
<dbReference type="InterPro" id="IPR001451">
    <property type="entry name" value="Hexapep"/>
</dbReference>
<dbReference type="InterPro" id="IPR011004">
    <property type="entry name" value="Trimer_LpxA-like_sf"/>
</dbReference>
<name>A0A0R2LH34_9LACO</name>
<sequence length="173" mass="19299">MDFQMLLQQNCFSKDAVKRQQAAEILEKDYGCEINCLEMDETVRFAHHGRNCIVIASKLSKGVVIFQNVTIGSNQKFNKKTNQWENLGNPVIGRNVVIADGAKILGPIIIGDNSTVAAGAIVTKDVPANSIVYGVNQVRPRDANYDLIFHDSMPSREKNIKGCQDVIERFKQF</sequence>
<keyword evidence="1 3" id="KW-0808">Transferase</keyword>
<keyword evidence="4" id="KW-1185">Reference proteome</keyword>
<evidence type="ECO:0000256" key="2">
    <source>
        <dbReference type="ARBA" id="ARBA00022737"/>
    </source>
</evidence>
<evidence type="ECO:0000313" key="3">
    <source>
        <dbReference type="EMBL" id="KRO00743.1"/>
    </source>
</evidence>
<dbReference type="GO" id="GO:0016740">
    <property type="term" value="F:transferase activity"/>
    <property type="evidence" value="ECO:0007669"/>
    <property type="project" value="UniProtKB-KW"/>
</dbReference>
<dbReference type="EMBL" id="JQCF01000001">
    <property type="protein sequence ID" value="KRO00743.1"/>
    <property type="molecule type" value="Genomic_DNA"/>
</dbReference>
<dbReference type="Pfam" id="PF00132">
    <property type="entry name" value="Hexapep"/>
    <property type="match status" value="1"/>
</dbReference>
<proteinExistence type="predicted"/>